<dbReference type="EMBL" id="CDQK01000006">
    <property type="protein sequence ID" value="CEP24381.1"/>
    <property type="molecule type" value="Genomic_DNA"/>
</dbReference>
<dbReference type="GeneID" id="30988247"/>
<proteinExistence type="predicted"/>
<sequence length="105" mass="11718">MTVKTILRVQMNGLMIMVIPTPVEALQRQMPMKTENETVMSQSNDKILDKGTDNRISKGTTDNNSGKEQSRESDDHNSLDGEENKGDEEDNYCGMAIEKHPCDAS</sequence>
<evidence type="ECO:0000313" key="3">
    <source>
        <dbReference type="EMBL" id="ODV71453.1"/>
    </source>
</evidence>
<reference evidence="2" key="1">
    <citation type="submission" date="2014-12" db="EMBL/GenBank/DDBJ databases">
        <authorList>
            <person name="Jaenicke S."/>
        </authorList>
    </citation>
    <scope>NUCLEOTIDE SEQUENCE [LARGE SCALE GENOMIC DNA]</scope>
    <source>
        <strain evidence="2">CBS1600</strain>
    </source>
</reference>
<reference evidence="4" key="2">
    <citation type="journal article" date="2015" name="J. Biotechnol.">
        <title>The structure of the Cyberlindnera jadinii genome and its relation to Candida utilis analyzed by the occurrence of single nucleotide polymorphisms.</title>
        <authorList>
            <person name="Rupp O."/>
            <person name="Brinkrolf K."/>
            <person name="Buerth C."/>
            <person name="Kunigo M."/>
            <person name="Schneider J."/>
            <person name="Jaenicke S."/>
            <person name="Goesmann A."/>
            <person name="Puehler A."/>
            <person name="Jaeger K.-E."/>
            <person name="Ernst J.F."/>
        </authorList>
    </citation>
    <scope>NUCLEOTIDE SEQUENCE [LARGE SCALE GENOMIC DNA]</scope>
    <source>
        <strain evidence="4">ATCC 18201 / CBS 1600 / BCRC 20928 / JCM 3617 / NBRC 0987 / NRRL Y-1542</strain>
    </source>
</reference>
<accession>A0A1E4RW00</accession>
<dbReference type="AlphaFoldDB" id="A0A0H5C833"/>
<dbReference type="EMBL" id="KV453941">
    <property type="protein sequence ID" value="ODV71453.1"/>
    <property type="molecule type" value="Genomic_DNA"/>
</dbReference>
<accession>A0A0H5C833</accession>
<evidence type="ECO:0000256" key="1">
    <source>
        <dbReference type="SAM" id="MobiDB-lite"/>
    </source>
</evidence>
<reference evidence="3 5" key="3">
    <citation type="journal article" date="2016" name="Proc. Natl. Acad. Sci. U.S.A.">
        <title>Comparative genomics of biotechnologically important yeasts.</title>
        <authorList>
            <person name="Riley R."/>
            <person name="Haridas S."/>
            <person name="Wolfe K.H."/>
            <person name="Lopes M.R."/>
            <person name="Hittinger C.T."/>
            <person name="Goeker M."/>
            <person name="Salamov A.A."/>
            <person name="Wisecaver J.H."/>
            <person name="Long T.M."/>
            <person name="Calvey C.H."/>
            <person name="Aerts A.L."/>
            <person name="Barry K.W."/>
            <person name="Choi C."/>
            <person name="Clum A."/>
            <person name="Coughlan A.Y."/>
            <person name="Deshpande S."/>
            <person name="Douglass A.P."/>
            <person name="Hanson S.J."/>
            <person name="Klenk H.-P."/>
            <person name="LaButti K.M."/>
            <person name="Lapidus A."/>
            <person name="Lindquist E.A."/>
            <person name="Lipzen A.M."/>
            <person name="Meier-Kolthoff J.P."/>
            <person name="Ohm R.A."/>
            <person name="Otillar R.P."/>
            <person name="Pangilinan J.L."/>
            <person name="Peng Y."/>
            <person name="Rokas A."/>
            <person name="Rosa C.A."/>
            <person name="Scheuner C."/>
            <person name="Sibirny A.A."/>
            <person name="Slot J.C."/>
            <person name="Stielow J.B."/>
            <person name="Sun H."/>
            <person name="Kurtzman C.P."/>
            <person name="Blackwell M."/>
            <person name="Grigoriev I.V."/>
            <person name="Jeffries T.W."/>
        </authorList>
    </citation>
    <scope>NUCLEOTIDE SEQUENCE [LARGE SCALE GENOMIC DNA]</scope>
    <source>
        <strain evidence="5">ATCC 18201 / CBS 1600 / BCRC 20928 / JCM 3617 / NBRC 0987 / NRRL Y-1542</strain>
        <strain evidence="3">NRRL Y-1542</strain>
    </source>
</reference>
<feature type="compositionally biased region" description="Polar residues" evidence="1">
    <location>
        <begin position="57"/>
        <end position="67"/>
    </location>
</feature>
<feature type="compositionally biased region" description="Basic and acidic residues" evidence="1">
    <location>
        <begin position="68"/>
        <end position="84"/>
    </location>
</feature>
<name>A0A0H5C833_CYBJN</name>
<gene>
    <name evidence="2" type="ORF">BN1211_5191</name>
    <name evidence="3" type="ORF">CYBJADRAFT_164451</name>
</gene>
<keyword evidence="5" id="KW-1185">Reference proteome</keyword>
<evidence type="ECO:0000313" key="5">
    <source>
        <dbReference type="Proteomes" id="UP000094389"/>
    </source>
</evidence>
<feature type="compositionally biased region" description="Basic and acidic residues" evidence="1">
    <location>
        <begin position="46"/>
        <end position="56"/>
    </location>
</feature>
<dbReference type="Proteomes" id="UP000094389">
    <property type="component" value="Unassembled WGS sequence"/>
</dbReference>
<dbReference type="Proteomes" id="UP000038830">
    <property type="component" value="Unassembled WGS sequence"/>
</dbReference>
<feature type="region of interest" description="Disordered" evidence="1">
    <location>
        <begin position="29"/>
        <end position="105"/>
    </location>
</feature>
<evidence type="ECO:0000313" key="4">
    <source>
        <dbReference type="Proteomes" id="UP000038830"/>
    </source>
</evidence>
<evidence type="ECO:0000313" key="2">
    <source>
        <dbReference type="EMBL" id="CEP24381.1"/>
    </source>
</evidence>
<organism evidence="2 4">
    <name type="scientific">Cyberlindnera jadinii (strain ATCC 18201 / CBS 1600 / BCRC 20928 / JCM 3617 / NBRC 0987 / NRRL Y-1542)</name>
    <name type="common">Torula yeast</name>
    <name type="synonym">Candida utilis</name>
    <dbReference type="NCBI Taxonomy" id="983966"/>
    <lineage>
        <taxon>Eukaryota</taxon>
        <taxon>Fungi</taxon>
        <taxon>Dikarya</taxon>
        <taxon>Ascomycota</taxon>
        <taxon>Saccharomycotina</taxon>
        <taxon>Saccharomycetes</taxon>
        <taxon>Phaffomycetales</taxon>
        <taxon>Phaffomycetaceae</taxon>
        <taxon>Cyberlindnera</taxon>
    </lineage>
</organism>
<protein>
    <submittedName>
        <fullName evidence="2">Uncharacterized protein</fullName>
    </submittedName>
</protein>
<dbReference type="RefSeq" id="XP_020068492.1">
    <property type="nucleotide sequence ID" value="XM_020213851.1"/>
</dbReference>